<proteinExistence type="predicted"/>
<sequence length="521" mass="59700">MWLKPTIFQLLVSSIISVVLGRGTTPRSGAGNVHLTARKLEAIPDNHYGTNGYVIDLRPHTAVPVITAVRISMPNLTRHTEVICNILYQIIGEEQKSVEVPLNKHVIPTTAEIDLPGEYDELNPPECNVSITAKYPIGKHKVHTASMDIGPINLTRCDTVCYENLDNVNSTKLMELTIVEKLDGFVNIEAAMPEKIKYCYNSELDYAFVEYGTNKGQRGYILFKDTTLEQFTLIDIKERSSLRLRVRYACEAYGSYDIRGEIDTTPISEYGISTDCFEFTYEHWSGLQVGYITMPSLNKYRNVTYIITCSTPKSGSRSECPLTLDRTDETTPVYLRLGKGSNFLNVTPSYRIGMKMFQMQTFVGPWMNLSRCDSRCMDELEGNASDLQLERIKVEGQRSYINVTIDRCVNTPKNVEASYGVIEGQRGYLSILNMMENSFIFPSIHTFRRLHVRVDIYCPQSNLSYTFKNKLQFDKRAGNLLRRKHRLNKSHRRFRKHSVSSRRRVPHRNGRTIRYGFRILN</sequence>
<reference evidence="2" key="1">
    <citation type="submission" date="2021-01" db="UniProtKB">
        <authorList>
            <consortium name="EnsemblMetazoa"/>
        </authorList>
    </citation>
    <scope>IDENTIFICATION</scope>
</reference>
<dbReference type="KEGG" id="vde:111252960"/>
<protein>
    <submittedName>
        <fullName evidence="2">Uncharacterized protein</fullName>
    </submittedName>
</protein>
<evidence type="ECO:0000313" key="3">
    <source>
        <dbReference type="Proteomes" id="UP000594260"/>
    </source>
</evidence>
<dbReference type="RefSeq" id="XP_022667401.1">
    <property type="nucleotide sequence ID" value="XM_022811666.1"/>
</dbReference>
<name>A0A7M7MIK4_VARDE</name>
<dbReference type="EnsemblMetazoa" id="XM_022811666">
    <property type="protein sequence ID" value="XP_022667401"/>
    <property type="gene ID" value="LOC111252960"/>
</dbReference>
<dbReference type="InParanoid" id="A0A7M7MIK4"/>
<feature type="chain" id="PRO_5029598119" evidence="1">
    <location>
        <begin position="22"/>
        <end position="521"/>
    </location>
</feature>
<dbReference type="AlphaFoldDB" id="A0A7M7MIK4"/>
<keyword evidence="1" id="KW-0732">Signal</keyword>
<organism evidence="2 3">
    <name type="scientific">Varroa destructor</name>
    <name type="common">Honeybee mite</name>
    <dbReference type="NCBI Taxonomy" id="109461"/>
    <lineage>
        <taxon>Eukaryota</taxon>
        <taxon>Metazoa</taxon>
        <taxon>Ecdysozoa</taxon>
        <taxon>Arthropoda</taxon>
        <taxon>Chelicerata</taxon>
        <taxon>Arachnida</taxon>
        <taxon>Acari</taxon>
        <taxon>Parasitiformes</taxon>
        <taxon>Mesostigmata</taxon>
        <taxon>Gamasina</taxon>
        <taxon>Dermanyssoidea</taxon>
        <taxon>Varroidae</taxon>
        <taxon>Varroa</taxon>
    </lineage>
</organism>
<dbReference type="GeneID" id="111252960"/>
<keyword evidence="3" id="KW-1185">Reference proteome</keyword>
<feature type="signal peptide" evidence="1">
    <location>
        <begin position="1"/>
        <end position="21"/>
    </location>
</feature>
<dbReference type="Proteomes" id="UP000594260">
    <property type="component" value="Unplaced"/>
</dbReference>
<evidence type="ECO:0000256" key="1">
    <source>
        <dbReference type="SAM" id="SignalP"/>
    </source>
</evidence>
<evidence type="ECO:0000313" key="2">
    <source>
        <dbReference type="EnsemblMetazoa" id="XP_022667401"/>
    </source>
</evidence>
<accession>A0A7M7MIK4</accession>